<evidence type="ECO:0000256" key="2">
    <source>
        <dbReference type="ARBA" id="ARBA00023015"/>
    </source>
</evidence>
<name>A0A371PKB0_9BACL</name>
<evidence type="ECO:0000259" key="7">
    <source>
        <dbReference type="PROSITE" id="PS50977"/>
    </source>
</evidence>
<dbReference type="PANTHER" id="PTHR30055:SF175">
    <property type="entry name" value="HTH-TYPE TRANSCRIPTIONAL REPRESSOR KSTR2"/>
    <property type="match status" value="1"/>
</dbReference>
<evidence type="ECO:0000313" key="8">
    <source>
        <dbReference type="EMBL" id="REK76646.1"/>
    </source>
</evidence>
<dbReference type="InterPro" id="IPR023772">
    <property type="entry name" value="DNA-bd_HTH_TetR-type_CS"/>
</dbReference>
<evidence type="ECO:0000256" key="5">
    <source>
        <dbReference type="PROSITE-ProRule" id="PRU00335"/>
    </source>
</evidence>
<dbReference type="InterPro" id="IPR050109">
    <property type="entry name" value="HTH-type_TetR-like_transc_reg"/>
</dbReference>
<keyword evidence="3 5" id="KW-0238">DNA-binding</keyword>
<dbReference type="SUPFAM" id="SSF48498">
    <property type="entry name" value="Tetracyclin repressor-like, C-terminal domain"/>
    <property type="match status" value="1"/>
</dbReference>
<dbReference type="PROSITE" id="PS01081">
    <property type="entry name" value="HTH_TETR_1"/>
    <property type="match status" value="1"/>
</dbReference>
<evidence type="ECO:0000313" key="9">
    <source>
        <dbReference type="Proteomes" id="UP000261905"/>
    </source>
</evidence>
<dbReference type="InterPro" id="IPR001647">
    <property type="entry name" value="HTH_TetR"/>
</dbReference>
<keyword evidence="9" id="KW-1185">Reference proteome</keyword>
<dbReference type="Pfam" id="PF00440">
    <property type="entry name" value="TetR_N"/>
    <property type="match status" value="1"/>
</dbReference>
<protein>
    <submittedName>
        <fullName evidence="8">TetR/AcrR family transcriptional regulator</fullName>
    </submittedName>
</protein>
<feature type="DNA-binding region" description="H-T-H motif" evidence="5">
    <location>
        <begin position="47"/>
        <end position="66"/>
    </location>
</feature>
<dbReference type="AlphaFoldDB" id="A0A371PKB0"/>
<dbReference type="SUPFAM" id="SSF46689">
    <property type="entry name" value="Homeodomain-like"/>
    <property type="match status" value="1"/>
</dbReference>
<sequence>MEDTHLQPTPPKRRPGRPKSTGTPPTMGQILRTASQLFMEQGFEKVSLESVAQACGVTKASVYYYFSNKAVLFTESLLFVLKIAHDQTALIVNGSGTLKERLLVVASRHMRNAHIDFETMMREAAPGLTEEQVTAIRDGEGALHRLLSAVFQQAMDKGEIEHANPILLSHVFTAMMTVRNRKEIVNDLQTVEQTASEIVQLLWDGLALRRDLHS</sequence>
<dbReference type="InterPro" id="IPR036271">
    <property type="entry name" value="Tet_transcr_reg_TetR-rel_C_sf"/>
</dbReference>
<dbReference type="GO" id="GO:0003700">
    <property type="term" value="F:DNA-binding transcription factor activity"/>
    <property type="evidence" value="ECO:0007669"/>
    <property type="project" value="TreeGrafter"/>
</dbReference>
<dbReference type="GO" id="GO:0000976">
    <property type="term" value="F:transcription cis-regulatory region binding"/>
    <property type="evidence" value="ECO:0007669"/>
    <property type="project" value="TreeGrafter"/>
</dbReference>
<feature type="domain" description="HTH tetR-type" evidence="7">
    <location>
        <begin position="24"/>
        <end position="84"/>
    </location>
</feature>
<dbReference type="EMBL" id="QUBQ01000001">
    <property type="protein sequence ID" value="REK76646.1"/>
    <property type="molecule type" value="Genomic_DNA"/>
</dbReference>
<dbReference type="PRINTS" id="PR00455">
    <property type="entry name" value="HTHTETR"/>
</dbReference>
<evidence type="ECO:0000256" key="6">
    <source>
        <dbReference type="SAM" id="MobiDB-lite"/>
    </source>
</evidence>
<dbReference type="Gene3D" id="1.10.10.60">
    <property type="entry name" value="Homeodomain-like"/>
    <property type="match status" value="1"/>
</dbReference>
<evidence type="ECO:0000256" key="1">
    <source>
        <dbReference type="ARBA" id="ARBA00022491"/>
    </source>
</evidence>
<feature type="region of interest" description="Disordered" evidence="6">
    <location>
        <begin position="1"/>
        <end position="28"/>
    </location>
</feature>
<organism evidence="8 9">
    <name type="scientific">Paenibacillus paeoniae</name>
    <dbReference type="NCBI Taxonomy" id="2292705"/>
    <lineage>
        <taxon>Bacteria</taxon>
        <taxon>Bacillati</taxon>
        <taxon>Bacillota</taxon>
        <taxon>Bacilli</taxon>
        <taxon>Bacillales</taxon>
        <taxon>Paenibacillaceae</taxon>
        <taxon>Paenibacillus</taxon>
    </lineage>
</organism>
<keyword evidence="4" id="KW-0804">Transcription</keyword>
<dbReference type="PANTHER" id="PTHR30055">
    <property type="entry name" value="HTH-TYPE TRANSCRIPTIONAL REGULATOR RUTR"/>
    <property type="match status" value="1"/>
</dbReference>
<comment type="caution">
    <text evidence="8">The sequence shown here is derived from an EMBL/GenBank/DDBJ whole genome shotgun (WGS) entry which is preliminary data.</text>
</comment>
<dbReference type="InterPro" id="IPR009057">
    <property type="entry name" value="Homeodomain-like_sf"/>
</dbReference>
<keyword evidence="2" id="KW-0805">Transcription regulation</keyword>
<evidence type="ECO:0000256" key="4">
    <source>
        <dbReference type="ARBA" id="ARBA00023163"/>
    </source>
</evidence>
<keyword evidence="1" id="KW-0678">Repressor</keyword>
<proteinExistence type="predicted"/>
<gene>
    <name evidence="8" type="ORF">DX130_06305</name>
</gene>
<dbReference type="OrthoDB" id="2732116at2"/>
<dbReference type="PROSITE" id="PS50977">
    <property type="entry name" value="HTH_TETR_2"/>
    <property type="match status" value="1"/>
</dbReference>
<dbReference type="Proteomes" id="UP000261905">
    <property type="component" value="Unassembled WGS sequence"/>
</dbReference>
<evidence type="ECO:0000256" key="3">
    <source>
        <dbReference type="ARBA" id="ARBA00023125"/>
    </source>
</evidence>
<accession>A0A371PKB0</accession>
<reference evidence="8 9" key="1">
    <citation type="submission" date="2018-08" db="EMBL/GenBank/DDBJ databases">
        <title>Paenibacillus sp. M4BSY-1, whole genome shotgun sequence.</title>
        <authorList>
            <person name="Tuo L."/>
        </authorList>
    </citation>
    <scope>NUCLEOTIDE SEQUENCE [LARGE SCALE GENOMIC DNA]</scope>
    <source>
        <strain evidence="8 9">M4BSY-1</strain>
    </source>
</reference>
<dbReference type="Gene3D" id="1.10.357.10">
    <property type="entry name" value="Tetracycline Repressor, domain 2"/>
    <property type="match status" value="1"/>
</dbReference>